<keyword evidence="1" id="KW-0560">Oxidoreductase</keyword>
<dbReference type="InterPro" id="IPR018724">
    <property type="entry name" value="2OG-Fe_dioxygenase"/>
</dbReference>
<dbReference type="EMBL" id="JAADJS010000003">
    <property type="protein sequence ID" value="NGX88389.1"/>
    <property type="molecule type" value="Genomic_DNA"/>
</dbReference>
<reference evidence="1 2" key="1">
    <citation type="submission" date="2020-03" db="EMBL/GenBank/DDBJ databases">
        <title>Rahnella aceri sp. nov., isoated from traditional Jeju Makgeolli.</title>
        <authorList>
            <person name="Kim I.S."/>
            <person name="Jeon D."/>
        </authorList>
    </citation>
    <scope>NUCLEOTIDE SEQUENCE [LARGE SCALE GENOMIC DNA]</scope>
    <source>
        <strain evidence="1 2">Lac-M11</strain>
    </source>
</reference>
<name>A0A6M2B667_9GAMM</name>
<dbReference type="NCBIfam" id="NF042428">
    <property type="entry name" value="Il_dioxgen_HilB"/>
    <property type="match status" value="1"/>
</dbReference>
<dbReference type="RefSeq" id="WP_152326768.1">
    <property type="nucleotide sequence ID" value="NZ_JAADJS010000003.1"/>
</dbReference>
<dbReference type="Proteomes" id="UP000476696">
    <property type="component" value="Unassembled WGS sequence"/>
</dbReference>
<organism evidence="1 2">
    <name type="scientific">Rahnella contaminans</name>
    <dbReference type="NCBI Taxonomy" id="2703882"/>
    <lineage>
        <taxon>Bacteria</taxon>
        <taxon>Pseudomonadati</taxon>
        <taxon>Pseudomonadota</taxon>
        <taxon>Gammaproteobacteria</taxon>
        <taxon>Enterobacterales</taxon>
        <taxon>Yersiniaceae</taxon>
        <taxon>Rahnella</taxon>
    </lineage>
</organism>
<evidence type="ECO:0000313" key="2">
    <source>
        <dbReference type="Proteomes" id="UP000476696"/>
    </source>
</evidence>
<accession>A0A6M2B667</accession>
<keyword evidence="2" id="KW-1185">Reference proteome</keyword>
<dbReference type="Gene3D" id="2.60.120.620">
    <property type="entry name" value="q2cbj1_9rhob like domain"/>
    <property type="match status" value="1"/>
</dbReference>
<dbReference type="InterPro" id="IPR054987">
    <property type="entry name" value="Il_dioxgen_HilB"/>
</dbReference>
<comment type="caution">
    <text evidence="1">The sequence shown here is derived from an EMBL/GenBank/DDBJ whole genome shotgun (WGS) entry which is preliminary data.</text>
</comment>
<protein>
    <submittedName>
        <fullName evidence="1">2OG-Fe dioxygenase family protein</fullName>
    </submittedName>
</protein>
<dbReference type="Pfam" id="PF10014">
    <property type="entry name" value="2OG-Fe_Oxy_2"/>
    <property type="match status" value="1"/>
</dbReference>
<dbReference type="GO" id="GO:0051213">
    <property type="term" value="F:dioxygenase activity"/>
    <property type="evidence" value="ECO:0007669"/>
    <property type="project" value="UniProtKB-KW"/>
</dbReference>
<keyword evidence="1" id="KW-0223">Dioxygenase</keyword>
<proteinExistence type="predicted"/>
<gene>
    <name evidence="1" type="ORF">GW579_15020</name>
</gene>
<evidence type="ECO:0000313" key="1">
    <source>
        <dbReference type="EMBL" id="NGX88389.1"/>
    </source>
</evidence>
<sequence length="243" mass="27526">MKHVNHLAAGGYAFIPGSYYQALPDTHYENKDIFLSDLEQLKLAYESLTLDPYSPGNRWRGYAQCRRDAEGKLFFGHFTAYKQTKKYNPDTGGIIRQYPLLPENITANRLMQAILQDDIAFVEAYERIGALEELTVGIHLFRYEAQCDAPAYSSPVWLHKDDEDVVFVHLIHASANMLGGDNLIAPNPKNIERVLRLENLFDTLVVNHDKYHAVTPVGCREPGETAVRDIILVTFQRTEGEAA</sequence>
<dbReference type="AlphaFoldDB" id="A0A6M2B667"/>